<dbReference type="PANTHER" id="PTHR47958">
    <property type="entry name" value="ATP-DEPENDENT RNA HELICASE DBP3"/>
    <property type="match status" value="1"/>
</dbReference>
<keyword evidence="2" id="KW-0347">Helicase</keyword>
<dbReference type="PROSITE" id="PS51194">
    <property type="entry name" value="HELICASE_CTER"/>
    <property type="match status" value="1"/>
</dbReference>
<name>A0A379S4E9_SALER</name>
<keyword evidence="2" id="KW-0067">ATP-binding</keyword>
<evidence type="ECO:0000259" key="1">
    <source>
        <dbReference type="PROSITE" id="PS51194"/>
    </source>
</evidence>
<dbReference type="Gene3D" id="3.40.50.300">
    <property type="entry name" value="P-loop containing nucleotide triphosphate hydrolases"/>
    <property type="match status" value="1"/>
</dbReference>
<keyword evidence="2" id="KW-0378">Hydrolase</keyword>
<evidence type="ECO:0000313" key="2">
    <source>
        <dbReference type="EMBL" id="SUG15069.1"/>
    </source>
</evidence>
<dbReference type="Pfam" id="PF03880">
    <property type="entry name" value="DbpA"/>
    <property type="match status" value="1"/>
</dbReference>
<dbReference type="GO" id="GO:0003724">
    <property type="term" value="F:RNA helicase activity"/>
    <property type="evidence" value="ECO:0007669"/>
    <property type="project" value="UniProtKB-EC"/>
</dbReference>
<protein>
    <submittedName>
        <fullName evidence="2">ATP-dependent RNA helicase</fullName>
        <ecNumber evidence="2">3.6.4.13</ecNumber>
    </submittedName>
</protein>
<dbReference type="AlphaFoldDB" id="A0A379S4E9"/>
<gene>
    <name evidence="2" type="primary">dbpA_2</name>
    <name evidence="2" type="ORF">NCTC7295_02726</name>
</gene>
<dbReference type="SUPFAM" id="SSF52540">
    <property type="entry name" value="P-loop containing nucleoside triphosphate hydrolases"/>
    <property type="match status" value="1"/>
</dbReference>
<dbReference type="EC" id="3.6.4.13" evidence="2"/>
<dbReference type="Proteomes" id="UP000254124">
    <property type="component" value="Unassembled WGS sequence"/>
</dbReference>
<dbReference type="Pfam" id="PF00271">
    <property type="entry name" value="Helicase_C"/>
    <property type="match status" value="1"/>
</dbReference>
<dbReference type="CDD" id="cd18787">
    <property type="entry name" value="SF2_C_DEAD"/>
    <property type="match status" value="1"/>
</dbReference>
<feature type="domain" description="Helicase C-terminal" evidence="1">
    <location>
        <begin position="1"/>
        <end position="126"/>
    </location>
</feature>
<dbReference type="InterPro" id="IPR012677">
    <property type="entry name" value="Nucleotide-bd_a/b_plait_sf"/>
</dbReference>
<reference evidence="2 3" key="1">
    <citation type="submission" date="2018-06" db="EMBL/GenBank/DDBJ databases">
        <authorList>
            <consortium name="Pathogen Informatics"/>
            <person name="Doyle S."/>
        </authorList>
    </citation>
    <scope>NUCLEOTIDE SEQUENCE [LARGE SCALE GENOMIC DNA]</scope>
    <source>
        <strain evidence="2 3">NCTC7295</strain>
    </source>
</reference>
<dbReference type="GO" id="GO:0016787">
    <property type="term" value="F:hydrolase activity"/>
    <property type="evidence" value="ECO:0007669"/>
    <property type="project" value="UniProtKB-KW"/>
</dbReference>
<dbReference type="InterPro" id="IPR005580">
    <property type="entry name" value="DbpA/CsdA_RNA-bd_dom"/>
</dbReference>
<dbReference type="EMBL" id="UGWZ01000001">
    <property type="protein sequence ID" value="SUG15069.1"/>
    <property type="molecule type" value="Genomic_DNA"/>
</dbReference>
<accession>A0A379S4E9</accession>
<proteinExistence type="predicted"/>
<dbReference type="InterPro" id="IPR027417">
    <property type="entry name" value="P-loop_NTPase"/>
</dbReference>
<dbReference type="Gene3D" id="3.30.70.330">
    <property type="match status" value="1"/>
</dbReference>
<keyword evidence="2" id="KW-0547">Nucleotide-binding</keyword>
<dbReference type="SMART" id="SM00490">
    <property type="entry name" value="HELICc"/>
    <property type="match status" value="1"/>
</dbReference>
<dbReference type="InterPro" id="IPR001650">
    <property type="entry name" value="Helicase_C-like"/>
</dbReference>
<dbReference type="CDD" id="cd12501">
    <property type="entry name" value="RRM_EcDbpA_like"/>
    <property type="match status" value="1"/>
</dbReference>
<dbReference type="FunFam" id="3.30.70.330:FF:000254">
    <property type="entry name" value="ATP-dependent RNA helicase DbpA"/>
    <property type="match status" value="1"/>
</dbReference>
<evidence type="ECO:0000313" key="3">
    <source>
        <dbReference type="Proteomes" id="UP000254124"/>
    </source>
</evidence>
<sequence>MRLMRLGQSALALHGDLEQRDRDQTLVRFTNGSARILVATDVAARGLDIKSLELVVNYELAWDPEAHVHPYWPYGTRRKQRSGDQFLRAGRGAAGEIFFQKCCNSKLNWLNAPARQPLLPLAAEMATLCIDGGKKAKMRPGDILGALTGDIGLDGADIGKINVHPMHVYVAVRQAVAQKACKQLQNGKIKGKSCRVRAIKMNR</sequence>
<organism evidence="2 3">
    <name type="scientific">Salmonella enterica subsp. arizonae</name>
    <dbReference type="NCBI Taxonomy" id="59203"/>
    <lineage>
        <taxon>Bacteria</taxon>
        <taxon>Pseudomonadati</taxon>
        <taxon>Pseudomonadota</taxon>
        <taxon>Gammaproteobacteria</taxon>
        <taxon>Enterobacterales</taxon>
        <taxon>Enterobacteriaceae</taxon>
        <taxon>Salmonella</taxon>
    </lineage>
</organism>